<comment type="caution">
    <text evidence="3">The sequence shown here is derived from an EMBL/GenBank/DDBJ whole genome shotgun (WGS) entry which is preliminary data.</text>
</comment>
<dbReference type="PANTHER" id="PTHR33309">
    <property type="entry name" value="KERATIN, ULTRA HIGH-SULFUR MATRIX PROTEIN-LIKE"/>
    <property type="match status" value="1"/>
</dbReference>
<evidence type="ECO:0000313" key="4">
    <source>
        <dbReference type="Proteomes" id="UP000762676"/>
    </source>
</evidence>
<keyword evidence="4" id="KW-1185">Reference proteome</keyword>
<dbReference type="Pfam" id="PF20700">
    <property type="entry name" value="Mutator"/>
    <property type="match status" value="1"/>
</dbReference>
<protein>
    <recommendedName>
        <fullName evidence="2">Mutator-like transposase domain-containing protein</fullName>
    </recommendedName>
</protein>
<dbReference type="EMBL" id="BMAT01003789">
    <property type="protein sequence ID" value="GFR62329.1"/>
    <property type="molecule type" value="Genomic_DNA"/>
</dbReference>
<evidence type="ECO:0000259" key="2">
    <source>
        <dbReference type="Pfam" id="PF20700"/>
    </source>
</evidence>
<reference evidence="3 4" key="1">
    <citation type="journal article" date="2021" name="Elife">
        <title>Chloroplast acquisition without the gene transfer in kleptoplastic sea slugs, Plakobranchus ocellatus.</title>
        <authorList>
            <person name="Maeda T."/>
            <person name="Takahashi S."/>
            <person name="Yoshida T."/>
            <person name="Shimamura S."/>
            <person name="Takaki Y."/>
            <person name="Nagai Y."/>
            <person name="Toyoda A."/>
            <person name="Suzuki Y."/>
            <person name="Arimoto A."/>
            <person name="Ishii H."/>
            <person name="Satoh N."/>
            <person name="Nishiyama T."/>
            <person name="Hasebe M."/>
            <person name="Maruyama T."/>
            <person name="Minagawa J."/>
            <person name="Obokata J."/>
            <person name="Shigenobu S."/>
        </authorList>
    </citation>
    <scope>NUCLEOTIDE SEQUENCE [LARGE SCALE GENOMIC DNA]</scope>
</reference>
<feature type="domain" description="Mutator-like transposase" evidence="2">
    <location>
        <begin position="143"/>
        <end position="520"/>
    </location>
</feature>
<proteinExistence type="predicted"/>
<name>A0AAV4EN68_9GAST</name>
<feature type="compositionally biased region" description="Polar residues" evidence="1">
    <location>
        <begin position="30"/>
        <end position="40"/>
    </location>
</feature>
<gene>
    <name evidence="3" type="ORF">ElyMa_001869100</name>
</gene>
<feature type="compositionally biased region" description="Basic and acidic residues" evidence="1">
    <location>
        <begin position="12"/>
        <end position="25"/>
    </location>
</feature>
<evidence type="ECO:0000256" key="1">
    <source>
        <dbReference type="SAM" id="MobiDB-lite"/>
    </source>
</evidence>
<evidence type="ECO:0000313" key="3">
    <source>
        <dbReference type="EMBL" id="GFR62329.1"/>
    </source>
</evidence>
<dbReference type="Proteomes" id="UP000762676">
    <property type="component" value="Unassembled WGS sequence"/>
</dbReference>
<accession>A0AAV4EN68</accession>
<feature type="compositionally biased region" description="Low complexity" evidence="1">
    <location>
        <begin position="42"/>
        <end position="53"/>
    </location>
</feature>
<dbReference type="PANTHER" id="PTHR33309:SF3">
    <property type="entry name" value="CCHC-TYPE DOMAIN-CONTAINING PROTEIN"/>
    <property type="match status" value="1"/>
</dbReference>
<feature type="compositionally biased region" description="Polar residues" evidence="1">
    <location>
        <begin position="85"/>
        <end position="100"/>
    </location>
</feature>
<feature type="region of interest" description="Disordered" evidence="1">
    <location>
        <begin position="1"/>
        <end position="124"/>
    </location>
</feature>
<organism evidence="3 4">
    <name type="scientific">Elysia marginata</name>
    <dbReference type="NCBI Taxonomy" id="1093978"/>
    <lineage>
        <taxon>Eukaryota</taxon>
        <taxon>Metazoa</taxon>
        <taxon>Spiralia</taxon>
        <taxon>Lophotrochozoa</taxon>
        <taxon>Mollusca</taxon>
        <taxon>Gastropoda</taxon>
        <taxon>Heterobranchia</taxon>
        <taxon>Euthyneura</taxon>
        <taxon>Panpulmonata</taxon>
        <taxon>Sacoglossa</taxon>
        <taxon>Placobranchoidea</taxon>
        <taxon>Plakobranchidae</taxon>
        <taxon>Elysia</taxon>
    </lineage>
</organism>
<dbReference type="AlphaFoldDB" id="A0AAV4EN68"/>
<sequence>MPKKTRCALQLKEARAAQERRRTETAEAQNESQPSTSQETLAAEPQPQHQAAPQPIPEPPSEPLGSEYWELRSQPVIQPHPEAQASRQVEPQPSTSQGETGLNIPFHPPRTPSPVEEVKQSTSERKLSLFPNPVAGNVGRLKRTVIDLTQIEKLIRDLRCHHCLSDNGLVMETPVRYGLSVKLLVTCGDCWQILSTQYTSARNERSTSTPKPFAINEDITMSSLLAGMGPYSLRNFCEYLELPGIHPKTFNTIAKRIYRQGAELEENIFSKAAALVRQEHSRQYHLQLEGNDVLDISVSYDGSWLTCEHKSLIGIGCVIDVLTGLVIDGHVLSLHCHICARTGTKIKRETPHRYDDWFQQHKNSGECTTNFDGSSGMMEVKIAEILWSRSVERHGLRYTIMVSDGDSKAFNRLLEVELYGPDVYLSKEDCMNDVGKRFGTALHNLVADSSKRGITLGGRGHGRLTGEAIRKLQIYYARAIRGNKTAEEMRRAILASVHHGYSTDDYPQHQFCPPGPESWCFYKQSMGQHLYPSGHKKRVHTPLDYSLLKEHLQPIYERLTSVDLLKRCERKATQNPNESFHHSVWSRCSKKNFHSINRVRFALL</sequence>
<dbReference type="InterPro" id="IPR049012">
    <property type="entry name" value="Mutator_transp_dom"/>
</dbReference>